<sequence>MADASPPEDAQISKTDEKKPTTRRRRRAVSFDGAGFELRGGEDCGSCDSKVYVTDDGGLIIAPSRKRGGSSKGKSSASSPTTKPPAGEGSRTHSHDTKRASSQGRHTTKSIDQVVATPSTVSSPRMKISPLSNEHSLVLHREKKSRGAIWRERLRNPLNIFCAAVLVGTCISLWRTPIDPTDYAERTRHVLKDTPLIDGHNDLPWQLRVEVHNQIYNGHVNLSNRLHGHTDLKRMKQGLVGGQFWSVYVECDDRQQRFDDPSWLPRDTLEQIDVARRFIEHYSDDLEFCDTSKCAANAFKAGRIASMIGIEGGHQVGNSIATLRQMYHLGARYLTLTHDCDNAFATAAKTVEEGAEDKGLSSLGKKLVEEMNRLGMMIDLSHVSHQTMRDVLGTSRAPVIFSHSGAYTTEAHVRNVPDDVLRSLRHNGGVVMAAFPSRLLNRVNPGDATTEDVVDHITHIAEICGWSCVGIGSDFSGTRHLPRGLGDVSKFPYLFHVLMERGAGDNLVRLVAGRNILRAWSLVEDKSKEIQAEGARPVEQEFEQRWWPQGREDSPWILRRPRRTGAPKQGAAVQVD</sequence>
<organism evidence="4 5">
    <name type="scientific">Stachybotrys chartarum (strain CBS 109288 / IBT 7711)</name>
    <name type="common">Toxic black mold</name>
    <name type="synonym">Stilbospora chartarum</name>
    <dbReference type="NCBI Taxonomy" id="1280523"/>
    <lineage>
        <taxon>Eukaryota</taxon>
        <taxon>Fungi</taxon>
        <taxon>Dikarya</taxon>
        <taxon>Ascomycota</taxon>
        <taxon>Pezizomycotina</taxon>
        <taxon>Sordariomycetes</taxon>
        <taxon>Hypocreomycetidae</taxon>
        <taxon>Hypocreales</taxon>
        <taxon>Stachybotryaceae</taxon>
        <taxon>Stachybotrys</taxon>
    </lineage>
</organism>
<gene>
    <name evidence="4" type="ORF">S7711_06534</name>
</gene>
<comment type="catalytic activity">
    <reaction evidence="2">
        <text>an L-aminoacyl-L-amino acid + H2O = 2 an L-alpha-amino acid</text>
        <dbReference type="Rhea" id="RHEA:48940"/>
        <dbReference type="ChEBI" id="CHEBI:15377"/>
        <dbReference type="ChEBI" id="CHEBI:59869"/>
        <dbReference type="ChEBI" id="CHEBI:77460"/>
        <dbReference type="EC" id="3.4.13.19"/>
    </reaction>
</comment>
<dbReference type="Pfam" id="PF01244">
    <property type="entry name" value="Peptidase_M19"/>
    <property type="match status" value="1"/>
</dbReference>
<evidence type="ECO:0000313" key="5">
    <source>
        <dbReference type="Proteomes" id="UP000028045"/>
    </source>
</evidence>
<dbReference type="PANTHER" id="PTHR10443:SF12">
    <property type="entry name" value="DIPEPTIDASE"/>
    <property type="match status" value="1"/>
</dbReference>
<keyword evidence="1 2" id="KW-0224">Dipeptidase</keyword>
<dbReference type="InterPro" id="IPR032466">
    <property type="entry name" value="Metal_Hydrolase"/>
</dbReference>
<feature type="region of interest" description="Disordered" evidence="3">
    <location>
        <begin position="557"/>
        <end position="576"/>
    </location>
</feature>
<dbReference type="HOGENOM" id="CLU_031404_4_0_1"/>
<dbReference type="EMBL" id="KL648196">
    <property type="protein sequence ID" value="KEY71782.1"/>
    <property type="molecule type" value="Genomic_DNA"/>
</dbReference>
<dbReference type="CDD" id="cd01301">
    <property type="entry name" value="rDP_like"/>
    <property type="match status" value="1"/>
</dbReference>
<feature type="region of interest" description="Disordered" evidence="3">
    <location>
        <begin position="1"/>
        <end position="128"/>
    </location>
</feature>
<dbReference type="InterPro" id="IPR008257">
    <property type="entry name" value="Pept_M19"/>
</dbReference>
<keyword evidence="5" id="KW-1185">Reference proteome</keyword>
<accession>A0A084B2K3</accession>
<dbReference type="Gene3D" id="3.20.20.140">
    <property type="entry name" value="Metal-dependent hydrolases"/>
    <property type="match status" value="1"/>
</dbReference>
<dbReference type="OrthoDB" id="445695at2759"/>
<dbReference type="GO" id="GO:0070573">
    <property type="term" value="F:metallodipeptidase activity"/>
    <property type="evidence" value="ECO:0007669"/>
    <property type="project" value="InterPro"/>
</dbReference>
<dbReference type="PANTHER" id="PTHR10443">
    <property type="entry name" value="MICROSOMAL DIPEPTIDASE"/>
    <property type="match status" value="1"/>
</dbReference>
<dbReference type="PROSITE" id="PS51365">
    <property type="entry name" value="RENAL_DIPEPTIDASE_2"/>
    <property type="match status" value="1"/>
</dbReference>
<evidence type="ECO:0000256" key="3">
    <source>
        <dbReference type="SAM" id="MobiDB-lite"/>
    </source>
</evidence>
<keyword evidence="2" id="KW-0482">Metalloprotease</keyword>
<dbReference type="EC" id="3.4.13.19" evidence="2"/>
<dbReference type="SUPFAM" id="SSF51556">
    <property type="entry name" value="Metallo-dependent hydrolases"/>
    <property type="match status" value="1"/>
</dbReference>
<proteinExistence type="inferred from homology"/>
<reference evidence="4 5" key="1">
    <citation type="journal article" date="2014" name="BMC Genomics">
        <title>Comparative genome sequencing reveals chemotype-specific gene clusters in the toxigenic black mold Stachybotrys.</title>
        <authorList>
            <person name="Semeiks J."/>
            <person name="Borek D."/>
            <person name="Otwinowski Z."/>
            <person name="Grishin N.V."/>
        </authorList>
    </citation>
    <scope>NUCLEOTIDE SEQUENCE [LARGE SCALE GENOMIC DNA]</scope>
    <source>
        <strain evidence="5">CBS 109288 / IBT 7711</strain>
    </source>
</reference>
<dbReference type="GO" id="GO:0046872">
    <property type="term" value="F:metal ion binding"/>
    <property type="evidence" value="ECO:0007669"/>
    <property type="project" value="UniProtKB-UniRule"/>
</dbReference>
<feature type="compositionally biased region" description="Basic and acidic residues" evidence="3">
    <location>
        <begin position="90"/>
        <end position="99"/>
    </location>
</feature>
<keyword evidence="2" id="KW-0378">Hydrolase</keyword>
<comment type="similarity">
    <text evidence="2">Belongs to the metallo-dependent hydrolases superfamily. Peptidase M19 family.</text>
</comment>
<protein>
    <recommendedName>
        <fullName evidence="2">Dipeptidase</fullName>
        <ecNumber evidence="2">3.4.13.19</ecNumber>
    </recommendedName>
</protein>
<keyword evidence="2" id="KW-0645">Protease</keyword>
<evidence type="ECO:0000256" key="2">
    <source>
        <dbReference type="RuleBase" id="RU341113"/>
    </source>
</evidence>
<name>A0A084B2K3_STACB</name>
<keyword evidence="2" id="KW-0479">Metal-binding</keyword>
<evidence type="ECO:0000313" key="4">
    <source>
        <dbReference type="EMBL" id="KEY71782.1"/>
    </source>
</evidence>
<comment type="cofactor">
    <cofactor evidence="2">
        <name>Zn(2+)</name>
        <dbReference type="ChEBI" id="CHEBI:29105"/>
    </cofactor>
</comment>
<evidence type="ECO:0000256" key="1">
    <source>
        <dbReference type="ARBA" id="ARBA00022997"/>
    </source>
</evidence>
<feature type="compositionally biased region" description="Low complexity" evidence="3">
    <location>
        <begin position="72"/>
        <end position="87"/>
    </location>
</feature>
<dbReference type="AlphaFoldDB" id="A0A084B2K3"/>
<dbReference type="Proteomes" id="UP000028045">
    <property type="component" value="Unassembled WGS sequence"/>
</dbReference>
<keyword evidence="2" id="KW-0862">Zinc</keyword>
<dbReference type="GO" id="GO:0006508">
    <property type="term" value="P:proteolysis"/>
    <property type="evidence" value="ECO:0007669"/>
    <property type="project" value="UniProtKB-KW"/>
</dbReference>